<dbReference type="EMBL" id="UAVB01000001">
    <property type="protein sequence ID" value="SQA17943.1"/>
    <property type="molecule type" value="Genomic_DNA"/>
</dbReference>
<feature type="active site" evidence="6">
    <location>
        <position position="136"/>
    </location>
</feature>
<comment type="similarity">
    <text evidence="1 6">Belongs to the GHMP kinase family. IspE subfamily.</text>
</comment>
<dbReference type="GO" id="GO:0005524">
    <property type="term" value="F:ATP binding"/>
    <property type="evidence" value="ECO:0007669"/>
    <property type="project" value="UniProtKB-UniRule"/>
</dbReference>
<dbReference type="RefSeq" id="WP_000688172.1">
    <property type="nucleotide sequence ID" value="NZ_AP018935.1"/>
</dbReference>
<feature type="domain" description="GHMP kinase N-terminal" evidence="7">
    <location>
        <begin position="68"/>
        <end position="144"/>
    </location>
</feature>
<feature type="domain" description="GHMP kinase C-terminal" evidence="8">
    <location>
        <begin position="198"/>
        <end position="273"/>
    </location>
</feature>
<evidence type="ECO:0000256" key="2">
    <source>
        <dbReference type="ARBA" id="ARBA00022679"/>
    </source>
</evidence>
<gene>
    <name evidence="13" type="primary">ispE</name>
    <name evidence="9" type="synonym">ipk</name>
    <name evidence="10" type="ORF">AX245_01985</name>
    <name evidence="11" type="ORF">C4618_03595</name>
    <name evidence="12" type="ORF">NCTC8181_00923</name>
    <name evidence="13" type="ORF">NCTC8185_00747</name>
    <name evidence="9" type="ORF">WA45_02315</name>
</gene>
<dbReference type="SUPFAM" id="SSF55060">
    <property type="entry name" value="GHMP Kinase, C-terminal domain"/>
    <property type="match status" value="1"/>
</dbReference>
<dbReference type="Gene3D" id="3.30.230.10">
    <property type="match status" value="1"/>
</dbReference>
<dbReference type="AlphaFoldDB" id="A0A076Z4I4"/>
<evidence type="ECO:0000313" key="11">
    <source>
        <dbReference type="EMBL" id="RDY83923.1"/>
    </source>
</evidence>
<dbReference type="Pfam" id="PF00288">
    <property type="entry name" value="GHMP_kinases_N"/>
    <property type="match status" value="1"/>
</dbReference>
<evidence type="ECO:0000313" key="9">
    <source>
        <dbReference type="EMBL" id="KLJ30402.1"/>
    </source>
</evidence>
<dbReference type="OMA" id="RWPSPAK"/>
<reference evidence="16 17" key="4">
    <citation type="submission" date="2018-06" db="EMBL/GenBank/DDBJ databases">
        <authorList>
            <consortium name="Pathogen Informatics"/>
            <person name="Doyle S."/>
        </authorList>
    </citation>
    <scope>NUCLEOTIDE SEQUENCE [LARGE SCALE GENOMIC DNA]</scope>
    <source>
        <strain evidence="12 16">NCTC8181</strain>
        <strain evidence="13 17">NCTC8185</strain>
    </source>
</reference>
<evidence type="ECO:0000313" key="10">
    <source>
        <dbReference type="EMBL" id="OCM72765.1"/>
    </source>
</evidence>
<dbReference type="InterPro" id="IPR004424">
    <property type="entry name" value="IspE"/>
</dbReference>
<dbReference type="KEGG" id="sage:EN72_01060"/>
<dbReference type="Proteomes" id="UP000093122">
    <property type="component" value="Unassembled WGS sequence"/>
</dbReference>
<evidence type="ECO:0000313" key="14">
    <source>
        <dbReference type="Proteomes" id="UP000035174"/>
    </source>
</evidence>
<evidence type="ECO:0000256" key="3">
    <source>
        <dbReference type="ARBA" id="ARBA00022741"/>
    </source>
</evidence>
<evidence type="ECO:0000313" key="12">
    <source>
        <dbReference type="EMBL" id="SQA17943.1"/>
    </source>
</evidence>
<dbReference type="EC" id="2.7.1.148" evidence="6"/>
<evidence type="ECO:0000313" key="13">
    <source>
        <dbReference type="EMBL" id="SUN13545.1"/>
    </source>
</evidence>
<dbReference type="NCBIfam" id="TIGR00154">
    <property type="entry name" value="ispE"/>
    <property type="match status" value="1"/>
</dbReference>
<dbReference type="Proteomes" id="UP000254076">
    <property type="component" value="Unassembled WGS sequence"/>
</dbReference>
<keyword evidence="3 6" id="KW-0547">Nucleotide-binding</keyword>
<dbReference type="Proteomes" id="UP000256718">
    <property type="component" value="Unassembled WGS sequence"/>
</dbReference>
<dbReference type="InterPro" id="IPR020568">
    <property type="entry name" value="Ribosomal_Su5_D2-typ_SF"/>
</dbReference>
<dbReference type="PIRSF" id="PIRSF010376">
    <property type="entry name" value="IspE"/>
    <property type="match status" value="1"/>
</dbReference>
<dbReference type="Gene3D" id="3.30.70.890">
    <property type="entry name" value="GHMP kinase, C-terminal domain"/>
    <property type="match status" value="1"/>
</dbReference>
<reference evidence="9 14" key="1">
    <citation type="journal article" date="2015" name="PLoS ONE">
        <title>Genomic analysis reveals the molecular basis for capsule loss in the group B streptococcus population.</title>
        <authorList>
            <consortium name="DEVANI Consortium"/>
            <person name="Rosini R."/>
            <person name="Campisi E."/>
            <person name="De Chiara M."/>
            <person name="Tettelin H."/>
            <person name="Rinaudo D."/>
            <person name="Toniolo C."/>
            <person name="Metruccio M."/>
            <person name="Guidotti S."/>
            <person name="Sorensen U.B."/>
            <person name="Kilian M."/>
            <person name="Ramirez M."/>
            <person name="Janulczyk R."/>
            <person name="Donati C."/>
            <person name="Grandi G."/>
            <person name="Margarit I."/>
        </authorList>
    </citation>
    <scope>NUCLEOTIDE SEQUENCE [LARGE SCALE GENOMIC DNA]</scope>
    <source>
        <strain evidence="9 14">ES-PW-063</strain>
    </source>
</reference>
<evidence type="ECO:0000256" key="6">
    <source>
        <dbReference type="HAMAP-Rule" id="MF_00061"/>
    </source>
</evidence>
<comment type="caution">
    <text evidence="13">The sequence shown here is derived from an EMBL/GenBank/DDBJ whole genome shotgun (WGS) entry which is preliminary data.</text>
</comment>
<sequence>MKIFEKAPAKLNLGLDIKGRCDDGYHELAMIMVSIDLNDYVTISELKEDCIVIDSDSSKMPLNNDNDVFKAADIIKNQYGINKGVHIRLEKSIPVCAGLGGGSTDAAATIRALNRLWNLQMDYDEMVAIGFKIGSDVPYCLGGGCSLVLGKGEIVKPLPTLRPCWIVLVKPDFGISTKSIFRDIDCKSISRVDIDLLKSAILSSDYQLMVKSMGNSLEDITITKNPVISTIKERMLNSGADVALMTGSGPTVFSMCSTEKKADRVFNSMKGFCKEVYKVRLLR</sequence>
<evidence type="ECO:0000313" key="18">
    <source>
        <dbReference type="Proteomes" id="UP000256718"/>
    </source>
</evidence>
<dbReference type="EMBL" id="LCVB01000015">
    <property type="protein sequence ID" value="KLJ30402.1"/>
    <property type="molecule type" value="Genomic_DNA"/>
</dbReference>
<dbReference type="EMBL" id="MAWT01000001">
    <property type="protein sequence ID" value="OCM72765.1"/>
    <property type="molecule type" value="Genomic_DNA"/>
</dbReference>
<reference evidence="11 18" key="3">
    <citation type="journal article" date="2018" name="Emerg. Microbes Infect.">
        <title>Phenotypic and molecular analysis of nontypeable Group B streptococci: identification of cps2a and hybrid cps2a/cps5 Group B streptococcal capsule gene clusters.</title>
        <authorList>
            <person name="Alhhazmi A."/>
            <person name="Tyrrell G.J."/>
        </authorList>
    </citation>
    <scope>NUCLEOTIDE SEQUENCE [LARGE SCALE GENOMIC DNA]</scope>
    <source>
        <strain evidence="11 18">PLGBS17</strain>
    </source>
</reference>
<feature type="active site" evidence="6">
    <location>
        <position position="10"/>
    </location>
</feature>
<comment type="catalytic activity">
    <reaction evidence="6">
        <text>4-CDP-2-C-methyl-D-erythritol + ATP = 4-CDP-2-C-methyl-D-erythritol 2-phosphate + ADP + H(+)</text>
        <dbReference type="Rhea" id="RHEA:18437"/>
        <dbReference type="ChEBI" id="CHEBI:15378"/>
        <dbReference type="ChEBI" id="CHEBI:30616"/>
        <dbReference type="ChEBI" id="CHEBI:57823"/>
        <dbReference type="ChEBI" id="CHEBI:57919"/>
        <dbReference type="ChEBI" id="CHEBI:456216"/>
        <dbReference type="EC" id="2.7.1.148"/>
    </reaction>
</comment>
<dbReference type="EMBL" id="UHEQ01000004">
    <property type="protein sequence ID" value="SUN13545.1"/>
    <property type="molecule type" value="Genomic_DNA"/>
</dbReference>
<evidence type="ECO:0000256" key="1">
    <source>
        <dbReference type="ARBA" id="ARBA00009684"/>
    </source>
</evidence>
<dbReference type="SUPFAM" id="SSF54211">
    <property type="entry name" value="Ribosomal protein S5 domain 2-like"/>
    <property type="match status" value="1"/>
</dbReference>
<dbReference type="SMR" id="A0A076Z4I4"/>
<dbReference type="InterPro" id="IPR006204">
    <property type="entry name" value="GHMP_kinase_N_dom"/>
</dbReference>
<comment type="function">
    <text evidence="6">Catalyzes the phosphorylation of the position 2 hydroxy group of 4-diphosphocytidyl-2C-methyl-D-erythritol.</text>
</comment>
<reference evidence="10 15" key="2">
    <citation type="journal article" date="2016" name="Sci. Rep.">
        <title>Serotype IV Streptococcus agalactiae ST-452 has arisen from large genomic recombination events between CC23 and the hypervirulent CC17 lineages.</title>
        <authorList>
            <person name="Campisi E."/>
            <person name="Rinaudo C.D."/>
            <person name="Donati C."/>
            <person name="Barucco M."/>
            <person name="Torricelli G."/>
            <person name="Edwards M.S."/>
            <person name="Baker C.J."/>
            <person name="Margarit I."/>
            <person name="Rosini R."/>
        </authorList>
    </citation>
    <scope>NUCLEOTIDE SEQUENCE [LARGE SCALE GENOMIC DNA]</scope>
    <source>
        <strain evidence="10 15">CZ-PW-140</strain>
    </source>
</reference>
<dbReference type="PANTHER" id="PTHR43527">
    <property type="entry name" value="4-DIPHOSPHOCYTIDYL-2-C-METHYL-D-ERYTHRITOL KINASE, CHLOROPLASTIC"/>
    <property type="match status" value="1"/>
</dbReference>
<dbReference type="InterPro" id="IPR014721">
    <property type="entry name" value="Ribsml_uS5_D2-typ_fold_subgr"/>
</dbReference>
<organism evidence="13 17">
    <name type="scientific">Streptococcus agalactiae</name>
    <dbReference type="NCBI Taxonomy" id="1311"/>
    <lineage>
        <taxon>Bacteria</taxon>
        <taxon>Bacillati</taxon>
        <taxon>Bacillota</taxon>
        <taxon>Bacilli</taxon>
        <taxon>Lactobacillales</taxon>
        <taxon>Streptococcaceae</taxon>
        <taxon>Streptococcus</taxon>
    </lineage>
</organism>
<keyword evidence="2 6" id="KW-0808">Transferase</keyword>
<dbReference type="EMBL" id="QHGZ01000098">
    <property type="protein sequence ID" value="RDY83923.1"/>
    <property type="molecule type" value="Genomic_DNA"/>
</dbReference>
<evidence type="ECO:0000313" key="17">
    <source>
        <dbReference type="Proteomes" id="UP000254076"/>
    </source>
</evidence>
<protein>
    <recommendedName>
        <fullName evidence="6">Putative 4-diphosphocytidyl-2-C-methyl-D-erythritol kinase</fullName>
        <shortName evidence="6">CMK</shortName>
        <ecNumber evidence="6">2.7.1.148</ecNumber>
    </recommendedName>
    <alternativeName>
        <fullName evidence="6">4-(cytidine-5'-diphospho)-2-C-methyl-D-erythritol kinase</fullName>
    </alternativeName>
</protein>
<evidence type="ECO:0000259" key="7">
    <source>
        <dbReference type="Pfam" id="PF00288"/>
    </source>
</evidence>
<accession>A0A076Z4I4</accession>
<dbReference type="HAMAP" id="MF_00061">
    <property type="entry name" value="IspE"/>
    <property type="match status" value="1"/>
</dbReference>
<dbReference type="PANTHER" id="PTHR43527:SF2">
    <property type="entry name" value="4-DIPHOSPHOCYTIDYL-2-C-METHYL-D-ERYTHRITOL KINASE, CHLOROPLASTIC"/>
    <property type="match status" value="1"/>
</dbReference>
<evidence type="ECO:0000313" key="15">
    <source>
        <dbReference type="Proteomes" id="UP000093122"/>
    </source>
</evidence>
<dbReference type="Proteomes" id="UP000250200">
    <property type="component" value="Unassembled WGS sequence"/>
</dbReference>
<evidence type="ECO:0000256" key="4">
    <source>
        <dbReference type="ARBA" id="ARBA00022777"/>
    </source>
</evidence>
<dbReference type="InterPro" id="IPR036554">
    <property type="entry name" value="GHMP_kinase_C_sf"/>
</dbReference>
<dbReference type="GO" id="GO:0016114">
    <property type="term" value="P:terpenoid biosynthetic process"/>
    <property type="evidence" value="ECO:0007669"/>
    <property type="project" value="UniProtKB-UniRule"/>
</dbReference>
<dbReference type="Proteomes" id="UP000035174">
    <property type="component" value="Unassembled WGS sequence"/>
</dbReference>
<dbReference type="InterPro" id="IPR013750">
    <property type="entry name" value="GHMP_kinase_C_dom"/>
</dbReference>
<dbReference type="Pfam" id="PF08544">
    <property type="entry name" value="GHMP_kinases_C"/>
    <property type="match status" value="1"/>
</dbReference>
<name>A0A076Z4I4_STRAG</name>
<evidence type="ECO:0000313" key="16">
    <source>
        <dbReference type="Proteomes" id="UP000250200"/>
    </source>
</evidence>
<proteinExistence type="inferred from homology"/>
<keyword evidence="5 6" id="KW-0067">ATP-binding</keyword>
<dbReference type="GO" id="GO:0050515">
    <property type="term" value="F:4-(cytidine 5'-diphospho)-2-C-methyl-D-erythritol kinase activity"/>
    <property type="evidence" value="ECO:0007669"/>
    <property type="project" value="UniProtKB-UniRule"/>
</dbReference>
<keyword evidence="4 6" id="KW-0418">Kinase</keyword>
<feature type="binding site" evidence="6">
    <location>
        <begin position="94"/>
        <end position="104"/>
    </location>
    <ligand>
        <name>ATP</name>
        <dbReference type="ChEBI" id="CHEBI:30616"/>
    </ligand>
</feature>
<evidence type="ECO:0000256" key="5">
    <source>
        <dbReference type="ARBA" id="ARBA00022840"/>
    </source>
</evidence>
<evidence type="ECO:0000259" key="8">
    <source>
        <dbReference type="Pfam" id="PF08544"/>
    </source>
</evidence>